<dbReference type="PANTHER" id="PTHR24006">
    <property type="entry name" value="UBIQUITIN CARBOXYL-TERMINAL HYDROLASE"/>
    <property type="match status" value="1"/>
</dbReference>
<accession>A0A3G5A4X7</accession>
<evidence type="ECO:0000256" key="6">
    <source>
        <dbReference type="ARBA" id="ARBA00022801"/>
    </source>
</evidence>
<dbReference type="Gene3D" id="3.90.70.10">
    <property type="entry name" value="Cysteine proteinases"/>
    <property type="match status" value="1"/>
</dbReference>
<organism evidence="9">
    <name type="scientific">Harvfovirus sp</name>
    <dbReference type="NCBI Taxonomy" id="2487768"/>
    <lineage>
        <taxon>Viruses</taxon>
        <taxon>Varidnaviria</taxon>
        <taxon>Bamfordvirae</taxon>
        <taxon>Nucleocytoviricota</taxon>
        <taxon>Megaviricetes</taxon>
        <taxon>Imitervirales</taxon>
        <taxon>Mimiviridae</taxon>
        <taxon>Klosneuvirinae</taxon>
    </lineage>
</organism>
<comment type="similarity">
    <text evidence="2">Belongs to the peptidase C19 family.</text>
</comment>
<sequence length="310" mass="35126">MSVSGKPEGKTLFAIENGLNTCYIDALLMSLFYKHSSHLDGLLMSEPKDPMHIYLQEIIKIKFVDKVRKNISVCADVMNEIRTYACICGWKQNSPEELFEQQDVNEFYTFLLGIINNPLIEIQRQTISEALDNKSDLGAIEKIPFISLTVGGDDVLTIKELLNNWMNNNTVDVNREVFGKGGVKTVCSVKGLNIYKIMNVPTFVAISLNRFSGSKRAVSQIDIQKRIKLHHISDDHDGLRWKIHAFICHQGETVKSGHYYAVILSNENTWLIFDDKAIPCIKEIDINASDLASAIKREIVFAIYCYDETV</sequence>
<dbReference type="GO" id="GO:0004843">
    <property type="term" value="F:cysteine-type deubiquitinase activity"/>
    <property type="evidence" value="ECO:0007669"/>
    <property type="project" value="UniProtKB-EC"/>
</dbReference>
<keyword evidence="5" id="KW-0833">Ubl conjugation pathway</keyword>
<dbReference type="PANTHER" id="PTHR24006:SF722">
    <property type="entry name" value="UBIQUITIN CARBOXYL-TERMINAL HYDROLASE 48"/>
    <property type="match status" value="1"/>
</dbReference>
<dbReference type="GO" id="GO:0016579">
    <property type="term" value="P:protein deubiquitination"/>
    <property type="evidence" value="ECO:0007669"/>
    <property type="project" value="InterPro"/>
</dbReference>
<dbReference type="GO" id="GO:0006508">
    <property type="term" value="P:proteolysis"/>
    <property type="evidence" value="ECO:0007669"/>
    <property type="project" value="UniProtKB-KW"/>
</dbReference>
<dbReference type="CDD" id="cd02257">
    <property type="entry name" value="Peptidase_C19"/>
    <property type="match status" value="1"/>
</dbReference>
<dbReference type="Pfam" id="PF00443">
    <property type="entry name" value="UCH"/>
    <property type="match status" value="1"/>
</dbReference>
<dbReference type="InterPro" id="IPR038765">
    <property type="entry name" value="Papain-like_cys_pep_sf"/>
</dbReference>
<dbReference type="SUPFAM" id="SSF54001">
    <property type="entry name" value="Cysteine proteinases"/>
    <property type="match status" value="1"/>
</dbReference>
<evidence type="ECO:0000256" key="5">
    <source>
        <dbReference type="ARBA" id="ARBA00022786"/>
    </source>
</evidence>
<evidence type="ECO:0000256" key="2">
    <source>
        <dbReference type="ARBA" id="ARBA00009085"/>
    </source>
</evidence>
<feature type="domain" description="USP" evidence="8">
    <location>
        <begin position="13"/>
        <end position="307"/>
    </location>
</feature>
<evidence type="ECO:0000256" key="4">
    <source>
        <dbReference type="ARBA" id="ARBA00022670"/>
    </source>
</evidence>
<evidence type="ECO:0000259" key="8">
    <source>
        <dbReference type="PROSITE" id="PS50235"/>
    </source>
</evidence>
<evidence type="ECO:0000313" key="9">
    <source>
        <dbReference type="EMBL" id="AYV81271.1"/>
    </source>
</evidence>
<keyword evidence="6 9" id="KW-0378">Hydrolase</keyword>
<name>A0A3G5A4X7_9VIRU</name>
<dbReference type="EC" id="3.4.19.12" evidence="3"/>
<evidence type="ECO:0000256" key="3">
    <source>
        <dbReference type="ARBA" id="ARBA00012759"/>
    </source>
</evidence>
<keyword evidence="7" id="KW-0788">Thiol protease</keyword>
<dbReference type="InterPro" id="IPR050164">
    <property type="entry name" value="Peptidase_C19"/>
</dbReference>
<keyword evidence="4" id="KW-0645">Protease</keyword>
<dbReference type="InterPro" id="IPR028889">
    <property type="entry name" value="USP"/>
</dbReference>
<proteinExistence type="inferred from homology"/>
<protein>
    <recommendedName>
        <fullName evidence="3">ubiquitinyl hydrolase 1</fullName>
        <ecNumber evidence="3">3.4.19.12</ecNumber>
    </recommendedName>
</protein>
<evidence type="ECO:0000256" key="7">
    <source>
        <dbReference type="ARBA" id="ARBA00022807"/>
    </source>
</evidence>
<dbReference type="InterPro" id="IPR001394">
    <property type="entry name" value="Peptidase_C19_UCH"/>
</dbReference>
<evidence type="ECO:0000256" key="1">
    <source>
        <dbReference type="ARBA" id="ARBA00000707"/>
    </source>
</evidence>
<gene>
    <name evidence="9" type="ORF">Harvfovirus24_7</name>
</gene>
<dbReference type="EMBL" id="MK072266">
    <property type="protein sequence ID" value="AYV81271.1"/>
    <property type="molecule type" value="Genomic_DNA"/>
</dbReference>
<reference evidence="9" key="1">
    <citation type="submission" date="2018-10" db="EMBL/GenBank/DDBJ databases">
        <title>Hidden diversity of soil giant viruses.</title>
        <authorList>
            <person name="Schulz F."/>
            <person name="Alteio L."/>
            <person name="Goudeau D."/>
            <person name="Ryan E.M."/>
            <person name="Malmstrom R.R."/>
            <person name="Blanchard J."/>
            <person name="Woyke T."/>
        </authorList>
    </citation>
    <scope>NUCLEOTIDE SEQUENCE</scope>
    <source>
        <strain evidence="9">HAV1</strain>
    </source>
</reference>
<dbReference type="PROSITE" id="PS50235">
    <property type="entry name" value="USP_3"/>
    <property type="match status" value="1"/>
</dbReference>
<comment type="catalytic activity">
    <reaction evidence="1">
        <text>Thiol-dependent hydrolysis of ester, thioester, amide, peptide and isopeptide bonds formed by the C-terminal Gly of ubiquitin (a 76-residue protein attached to proteins as an intracellular targeting signal).</text>
        <dbReference type="EC" id="3.4.19.12"/>
    </reaction>
</comment>